<keyword evidence="1" id="KW-0472">Membrane</keyword>
<proteinExistence type="predicted"/>
<dbReference type="AlphaFoldDB" id="A0A506UJ42"/>
<keyword evidence="4" id="KW-1185">Reference proteome</keyword>
<name>A0A506UJ42_9HYPH</name>
<evidence type="ECO:0000259" key="2">
    <source>
        <dbReference type="Pfam" id="PF01757"/>
    </source>
</evidence>
<feature type="transmembrane region" description="Helical" evidence="1">
    <location>
        <begin position="163"/>
        <end position="180"/>
    </location>
</feature>
<keyword evidence="3" id="KW-0012">Acyltransferase</keyword>
<sequence>MLNNNVIRKNELISIQYLRAIAAIIVVFHHARGPQPWLFNPIEWFGAGAKGVDIFFVISGFVMYFTSLNKRPIEFIKSRINRLVPLYWIFTLIIFLGTTLRDHIFNIDHLLFLIKSMFFVPAFSLDHPGHVWPVLVPGWTLNFEIFFYLIFAFGLFIKNPYHFVMTVIVLLISMGLIFDFSNPLFITYTSPLLVEFLAGMIICRIYLSGKISPSLFPLGPICFLLLLSFQYIIGKEFKAIIDPLCAAGVVIGGLSIEERLRSRPSRVMYELGNASYSIYLCHGVFLAFFYLLFKHMPLDGALQFCIFLLSALFGSIVSGVFVHYYIEKPLTRILKRNAVRPITTAA</sequence>
<dbReference type="OrthoDB" id="9767863at2"/>
<dbReference type="EMBL" id="VHLG01000001">
    <property type="protein sequence ID" value="TPW33322.1"/>
    <property type="molecule type" value="Genomic_DNA"/>
</dbReference>
<dbReference type="PANTHER" id="PTHR23028">
    <property type="entry name" value="ACETYLTRANSFERASE"/>
    <property type="match status" value="1"/>
</dbReference>
<feature type="transmembrane region" description="Helical" evidence="1">
    <location>
        <begin position="276"/>
        <end position="295"/>
    </location>
</feature>
<dbReference type="GO" id="GO:0000271">
    <property type="term" value="P:polysaccharide biosynthetic process"/>
    <property type="evidence" value="ECO:0007669"/>
    <property type="project" value="TreeGrafter"/>
</dbReference>
<feature type="transmembrane region" description="Helical" evidence="1">
    <location>
        <begin position="86"/>
        <end position="114"/>
    </location>
</feature>
<feature type="transmembrane region" description="Helical" evidence="1">
    <location>
        <begin position="301"/>
        <end position="326"/>
    </location>
</feature>
<comment type="caution">
    <text evidence="3">The sequence shown here is derived from an EMBL/GenBank/DDBJ whole genome shotgun (WGS) entry which is preliminary data.</text>
</comment>
<feature type="transmembrane region" description="Helical" evidence="1">
    <location>
        <begin position="134"/>
        <end position="156"/>
    </location>
</feature>
<dbReference type="GO" id="GO:0016747">
    <property type="term" value="F:acyltransferase activity, transferring groups other than amino-acyl groups"/>
    <property type="evidence" value="ECO:0007669"/>
    <property type="project" value="InterPro"/>
</dbReference>
<evidence type="ECO:0000313" key="3">
    <source>
        <dbReference type="EMBL" id="TPW33322.1"/>
    </source>
</evidence>
<reference evidence="3 4" key="1">
    <citation type="submission" date="2019-06" db="EMBL/GenBank/DDBJ databases">
        <authorList>
            <person name="Li M."/>
        </authorList>
    </citation>
    <scope>NUCLEOTIDE SEQUENCE [LARGE SCALE GENOMIC DNA]</scope>
    <source>
        <strain evidence="3 4">BGMRC2036</strain>
    </source>
</reference>
<accession>A0A506UJ42</accession>
<feature type="transmembrane region" description="Helical" evidence="1">
    <location>
        <begin position="214"/>
        <end position="233"/>
    </location>
</feature>
<protein>
    <submittedName>
        <fullName evidence="3">Acyltransferase</fullName>
    </submittedName>
</protein>
<dbReference type="PANTHER" id="PTHR23028:SF131">
    <property type="entry name" value="BLR2367 PROTEIN"/>
    <property type="match status" value="1"/>
</dbReference>
<feature type="transmembrane region" description="Helical" evidence="1">
    <location>
        <begin position="44"/>
        <end position="65"/>
    </location>
</feature>
<feature type="transmembrane region" description="Helical" evidence="1">
    <location>
        <begin position="186"/>
        <end position="207"/>
    </location>
</feature>
<keyword evidence="1" id="KW-1133">Transmembrane helix</keyword>
<feature type="transmembrane region" description="Helical" evidence="1">
    <location>
        <begin position="12"/>
        <end position="32"/>
    </location>
</feature>
<dbReference type="InterPro" id="IPR050879">
    <property type="entry name" value="Acyltransferase_3"/>
</dbReference>
<evidence type="ECO:0000256" key="1">
    <source>
        <dbReference type="SAM" id="Phobius"/>
    </source>
</evidence>
<feature type="domain" description="Acyltransferase 3" evidence="2">
    <location>
        <begin position="13"/>
        <end position="317"/>
    </location>
</feature>
<evidence type="ECO:0000313" key="4">
    <source>
        <dbReference type="Proteomes" id="UP000318801"/>
    </source>
</evidence>
<dbReference type="RefSeq" id="WP_141147260.1">
    <property type="nucleotide sequence ID" value="NZ_VHLG01000001.1"/>
</dbReference>
<keyword evidence="3" id="KW-0808">Transferase</keyword>
<feature type="transmembrane region" description="Helical" evidence="1">
    <location>
        <begin position="239"/>
        <end position="256"/>
    </location>
</feature>
<dbReference type="Pfam" id="PF01757">
    <property type="entry name" value="Acyl_transf_3"/>
    <property type="match status" value="1"/>
</dbReference>
<organism evidence="3 4">
    <name type="scientific">Martelella alba</name>
    <dbReference type="NCBI Taxonomy" id="2590451"/>
    <lineage>
        <taxon>Bacteria</taxon>
        <taxon>Pseudomonadati</taxon>
        <taxon>Pseudomonadota</taxon>
        <taxon>Alphaproteobacteria</taxon>
        <taxon>Hyphomicrobiales</taxon>
        <taxon>Aurantimonadaceae</taxon>
        <taxon>Martelella</taxon>
    </lineage>
</organism>
<dbReference type="InterPro" id="IPR002656">
    <property type="entry name" value="Acyl_transf_3_dom"/>
</dbReference>
<keyword evidence="1" id="KW-0812">Transmembrane</keyword>
<dbReference type="Proteomes" id="UP000318801">
    <property type="component" value="Unassembled WGS sequence"/>
</dbReference>
<dbReference type="GO" id="GO:0016020">
    <property type="term" value="C:membrane"/>
    <property type="evidence" value="ECO:0007669"/>
    <property type="project" value="TreeGrafter"/>
</dbReference>
<gene>
    <name evidence="3" type="ORF">FJU08_01815</name>
</gene>